<dbReference type="EMBL" id="CADEAL010000345">
    <property type="protein sequence ID" value="CAB1418857.1"/>
    <property type="molecule type" value="Genomic_DNA"/>
</dbReference>
<keyword evidence="4" id="KW-1185">Reference proteome</keyword>
<sequence>MSTSRDTTNTRKQQKSLEEAKGKKGPLANVAPGEASGEEGAMNKAEILRHLCKPVLILILIIIIVVSITFVLSICIIVISILSIRSAGGMRHVFLHQSHGCYICTCVHACNCRVNMCVKQRRPSRPPGAEGRPNEPPLKFEAKRLNLVSVSIQSFSTESKGPSS</sequence>
<keyword evidence="2" id="KW-1133">Transmembrane helix</keyword>
<evidence type="ECO:0000256" key="1">
    <source>
        <dbReference type="SAM" id="MobiDB-lite"/>
    </source>
</evidence>
<proteinExistence type="predicted"/>
<feature type="transmembrane region" description="Helical" evidence="2">
    <location>
        <begin position="55"/>
        <end position="82"/>
    </location>
</feature>
<dbReference type="Proteomes" id="UP001153269">
    <property type="component" value="Unassembled WGS sequence"/>
</dbReference>
<accession>A0A9N7TU78</accession>
<reference evidence="3" key="1">
    <citation type="submission" date="2020-03" db="EMBL/GenBank/DDBJ databases">
        <authorList>
            <person name="Weist P."/>
        </authorList>
    </citation>
    <scope>NUCLEOTIDE SEQUENCE</scope>
</reference>
<gene>
    <name evidence="3" type="ORF">PLEPLA_LOCUS6684</name>
</gene>
<organism evidence="3 4">
    <name type="scientific">Pleuronectes platessa</name>
    <name type="common">European plaice</name>
    <dbReference type="NCBI Taxonomy" id="8262"/>
    <lineage>
        <taxon>Eukaryota</taxon>
        <taxon>Metazoa</taxon>
        <taxon>Chordata</taxon>
        <taxon>Craniata</taxon>
        <taxon>Vertebrata</taxon>
        <taxon>Euteleostomi</taxon>
        <taxon>Actinopterygii</taxon>
        <taxon>Neopterygii</taxon>
        <taxon>Teleostei</taxon>
        <taxon>Neoteleostei</taxon>
        <taxon>Acanthomorphata</taxon>
        <taxon>Carangaria</taxon>
        <taxon>Pleuronectiformes</taxon>
        <taxon>Pleuronectoidei</taxon>
        <taxon>Pleuronectidae</taxon>
        <taxon>Pleuronectes</taxon>
    </lineage>
</organism>
<feature type="region of interest" description="Disordered" evidence="1">
    <location>
        <begin position="1"/>
        <end position="36"/>
    </location>
</feature>
<evidence type="ECO:0000313" key="3">
    <source>
        <dbReference type="EMBL" id="CAB1418857.1"/>
    </source>
</evidence>
<evidence type="ECO:0000313" key="4">
    <source>
        <dbReference type="Proteomes" id="UP001153269"/>
    </source>
</evidence>
<comment type="caution">
    <text evidence="3">The sequence shown here is derived from an EMBL/GenBank/DDBJ whole genome shotgun (WGS) entry which is preliminary data.</text>
</comment>
<dbReference type="AlphaFoldDB" id="A0A9N7TU78"/>
<protein>
    <submittedName>
        <fullName evidence="3">Uncharacterized protein</fullName>
    </submittedName>
</protein>
<keyword evidence="2" id="KW-0812">Transmembrane</keyword>
<feature type="compositionally biased region" description="Polar residues" evidence="1">
    <location>
        <begin position="1"/>
        <end position="11"/>
    </location>
</feature>
<keyword evidence="2" id="KW-0472">Membrane</keyword>
<evidence type="ECO:0000256" key="2">
    <source>
        <dbReference type="SAM" id="Phobius"/>
    </source>
</evidence>
<name>A0A9N7TU78_PLEPL</name>